<gene>
    <name evidence="1" type="ORF">RPERSI_LOCUS6140</name>
</gene>
<accession>A0ACA9MT10</accession>
<sequence>TNRINVSQAVARNILHKHRIWGRIAAKKPGLTPRQAEAQLVWCNACINWSKQKKKYYGMGCFTGREKGPLVFRKERNGSGTINSQRYIEMLKENLIPFRYKLIANFGNNITFQDDNAPIHTAKYTREWMEGENI</sequence>
<keyword evidence="2" id="KW-1185">Reference proteome</keyword>
<evidence type="ECO:0000313" key="1">
    <source>
        <dbReference type="EMBL" id="CAG8606843.1"/>
    </source>
</evidence>
<dbReference type="EMBL" id="CAJVQC010009615">
    <property type="protein sequence ID" value="CAG8606843.1"/>
    <property type="molecule type" value="Genomic_DNA"/>
</dbReference>
<organism evidence="1 2">
    <name type="scientific">Racocetra persica</name>
    <dbReference type="NCBI Taxonomy" id="160502"/>
    <lineage>
        <taxon>Eukaryota</taxon>
        <taxon>Fungi</taxon>
        <taxon>Fungi incertae sedis</taxon>
        <taxon>Mucoromycota</taxon>
        <taxon>Glomeromycotina</taxon>
        <taxon>Glomeromycetes</taxon>
        <taxon>Diversisporales</taxon>
        <taxon>Gigasporaceae</taxon>
        <taxon>Racocetra</taxon>
    </lineage>
</organism>
<protein>
    <submittedName>
        <fullName evidence="1">36373_t:CDS:1</fullName>
    </submittedName>
</protein>
<comment type="caution">
    <text evidence="1">The sequence shown here is derived from an EMBL/GenBank/DDBJ whole genome shotgun (WGS) entry which is preliminary data.</text>
</comment>
<name>A0ACA9MT10_9GLOM</name>
<evidence type="ECO:0000313" key="2">
    <source>
        <dbReference type="Proteomes" id="UP000789920"/>
    </source>
</evidence>
<proteinExistence type="predicted"/>
<feature type="non-terminal residue" evidence="1">
    <location>
        <position position="1"/>
    </location>
</feature>
<reference evidence="1" key="1">
    <citation type="submission" date="2021-06" db="EMBL/GenBank/DDBJ databases">
        <authorList>
            <person name="Kallberg Y."/>
            <person name="Tangrot J."/>
            <person name="Rosling A."/>
        </authorList>
    </citation>
    <scope>NUCLEOTIDE SEQUENCE</scope>
    <source>
        <strain evidence="1">MA461A</strain>
    </source>
</reference>
<dbReference type="Proteomes" id="UP000789920">
    <property type="component" value="Unassembled WGS sequence"/>
</dbReference>